<dbReference type="InterPro" id="IPR032710">
    <property type="entry name" value="NTF2-like_dom_sf"/>
</dbReference>
<keyword evidence="3" id="KW-1185">Reference proteome</keyword>
<dbReference type="RefSeq" id="WP_378486348.1">
    <property type="nucleotide sequence ID" value="NZ_JBHUFB010000012.1"/>
</dbReference>
<name>A0ABW4P824_9NOCA</name>
<evidence type="ECO:0000313" key="3">
    <source>
        <dbReference type="Proteomes" id="UP001597286"/>
    </source>
</evidence>
<accession>A0ABW4P824</accession>
<feature type="domain" description="SnoaL-like" evidence="1">
    <location>
        <begin position="28"/>
        <end position="135"/>
    </location>
</feature>
<comment type="caution">
    <text evidence="2">The sequence shown here is derived from an EMBL/GenBank/DDBJ whole genome shotgun (WGS) entry which is preliminary data.</text>
</comment>
<dbReference type="SUPFAM" id="SSF54427">
    <property type="entry name" value="NTF2-like"/>
    <property type="match status" value="1"/>
</dbReference>
<dbReference type="Gene3D" id="3.10.450.50">
    <property type="match status" value="1"/>
</dbReference>
<proteinExistence type="predicted"/>
<dbReference type="InterPro" id="IPR037401">
    <property type="entry name" value="SnoaL-like"/>
</dbReference>
<dbReference type="Pfam" id="PF12680">
    <property type="entry name" value="SnoaL_2"/>
    <property type="match status" value="1"/>
</dbReference>
<organism evidence="2 3">
    <name type="scientific">Rhodococcus gannanensis</name>
    <dbReference type="NCBI Taxonomy" id="1960308"/>
    <lineage>
        <taxon>Bacteria</taxon>
        <taxon>Bacillati</taxon>
        <taxon>Actinomycetota</taxon>
        <taxon>Actinomycetes</taxon>
        <taxon>Mycobacteriales</taxon>
        <taxon>Nocardiaceae</taxon>
        <taxon>Rhodococcus</taxon>
    </lineage>
</organism>
<dbReference type="EMBL" id="JBHUFB010000012">
    <property type="protein sequence ID" value="MFD1813867.1"/>
    <property type="molecule type" value="Genomic_DNA"/>
</dbReference>
<dbReference type="Proteomes" id="UP001597286">
    <property type="component" value="Unassembled WGS sequence"/>
</dbReference>
<sequence>MNSWFAAGASTTSGGRYVLRHATLSRFERYVVALNAGNHRPLLSAYHPNAVLRFPDGVHSWSGLHVGRDAIEALLKGYVAGDFRGEIAEVYFGGPPWRMTAVVRFHGHSSQRSRRTGRRSRLVLLVRTRWGRIVEQEDFFEHSSRTEAFEARLRELGLDGGWRRP</sequence>
<gene>
    <name evidence="2" type="ORF">ACFSJG_16730</name>
</gene>
<evidence type="ECO:0000259" key="1">
    <source>
        <dbReference type="Pfam" id="PF12680"/>
    </source>
</evidence>
<protein>
    <submittedName>
        <fullName evidence="2">Nuclear transport factor 2 family protein</fullName>
    </submittedName>
</protein>
<reference evidence="3" key="1">
    <citation type="journal article" date="2019" name="Int. J. Syst. Evol. Microbiol.">
        <title>The Global Catalogue of Microorganisms (GCM) 10K type strain sequencing project: providing services to taxonomists for standard genome sequencing and annotation.</title>
        <authorList>
            <consortium name="The Broad Institute Genomics Platform"/>
            <consortium name="The Broad Institute Genome Sequencing Center for Infectious Disease"/>
            <person name="Wu L."/>
            <person name="Ma J."/>
        </authorList>
    </citation>
    <scope>NUCLEOTIDE SEQUENCE [LARGE SCALE GENOMIC DNA]</scope>
    <source>
        <strain evidence="3">DT72</strain>
    </source>
</reference>
<evidence type="ECO:0000313" key="2">
    <source>
        <dbReference type="EMBL" id="MFD1813867.1"/>
    </source>
</evidence>